<dbReference type="MGI" id="MGI:1919929">
    <property type="gene designation" value="Mir99ahg"/>
</dbReference>
<reference evidence="2" key="1">
    <citation type="journal article" date="1999" name="Methods Enzymol.">
        <title>High-efficiency full-length cDNA cloning.</title>
        <authorList>
            <person name="Carninci P."/>
            <person name="Hayashizaki Y."/>
        </authorList>
    </citation>
    <scope>NUCLEOTIDE SEQUENCE</scope>
    <source>
        <strain evidence="2">C57BL/6J</strain>
        <tissue evidence="2">Sympathetic ganglion</tissue>
    </source>
</reference>
<reference evidence="2" key="6">
    <citation type="submission" date="2004-03" db="EMBL/GenBank/DDBJ databases">
        <authorList>
            <person name="Arakawa T."/>
            <person name="Carninci P."/>
            <person name="Fukuda S."/>
            <person name="Hashizume W."/>
            <person name="Hayashida K."/>
            <person name="Hori F."/>
            <person name="Iida J."/>
            <person name="Imamura K."/>
            <person name="Imotani K."/>
            <person name="Itoh M."/>
            <person name="Kanagawa S."/>
            <person name="Kawai J."/>
            <person name="Kojima M."/>
            <person name="Konno H."/>
            <person name="Murata M."/>
            <person name="Nakamura M."/>
            <person name="Ninomiya N."/>
            <person name="Nishiyori H."/>
            <person name="Nomura K."/>
            <person name="Ohno M."/>
            <person name="Sakazume N."/>
            <person name="Sano H."/>
            <person name="Sasaki D."/>
            <person name="Shibata K."/>
            <person name="Shiraki T."/>
            <person name="Tagami M."/>
            <person name="Tagami Y."/>
            <person name="Waki K."/>
            <person name="Watahiki A."/>
            <person name="Muramatsu M."/>
            <person name="Hayashizaki Y."/>
        </authorList>
    </citation>
    <scope>NUCLEOTIDE SEQUENCE</scope>
    <source>
        <strain evidence="2">C57BL/6J</strain>
        <tissue evidence="2">Sympathetic ganglion</tissue>
    </source>
</reference>
<name>Q3UF94_MOUSE</name>
<dbReference type="EMBL" id="AK148800">
    <property type="protein sequence ID" value="BAE28667.1"/>
    <property type="molecule type" value="mRNA"/>
</dbReference>
<proteinExistence type="evidence at transcript level"/>
<reference evidence="2" key="3">
    <citation type="journal article" date="2000" name="Genome Res.">
        <title>RIKEN integrated sequence analysis (RISA) system--384-format sequencing pipeline with 384 multicapillary sequencer.</title>
        <authorList>
            <person name="Shibata K."/>
            <person name="Itoh M."/>
            <person name="Aizawa K."/>
            <person name="Nagaoka S."/>
            <person name="Sasaki N."/>
            <person name="Carninci P."/>
            <person name="Konno H."/>
            <person name="Akiyama J."/>
            <person name="Nishi K."/>
            <person name="Kitsunai T."/>
            <person name="Tashiro H."/>
            <person name="Itoh M."/>
            <person name="Sumi N."/>
            <person name="Ishii Y."/>
            <person name="Nakamura S."/>
            <person name="Hazama M."/>
            <person name="Nishine T."/>
            <person name="Harada A."/>
            <person name="Yamamoto R."/>
            <person name="Matsumoto H."/>
            <person name="Sakaguchi S."/>
            <person name="Ikegami T."/>
            <person name="Kashiwagi K."/>
            <person name="Fujiwake S."/>
            <person name="Inoue K."/>
            <person name="Togawa Y."/>
            <person name="Izawa M."/>
            <person name="Ohara E."/>
            <person name="Watahiki M."/>
            <person name="Yoneda Y."/>
            <person name="Ishikawa T."/>
            <person name="Ozawa K."/>
            <person name="Tanaka T."/>
            <person name="Matsuura S."/>
            <person name="Kawai J."/>
            <person name="Okazaki Y."/>
            <person name="Muramatsu M."/>
            <person name="Inoue Y."/>
            <person name="Kira A."/>
            <person name="Hayashizaki Y."/>
        </authorList>
    </citation>
    <scope>NUCLEOTIDE SEQUENCE</scope>
    <source>
        <strain evidence="2">C57BL/6J</strain>
        <tissue evidence="2">Sympathetic ganglion</tissue>
    </source>
</reference>
<reference evidence="2" key="5">
    <citation type="journal article" date="2002" name="Nature">
        <title>Analysis of the mouse transcriptome based on functional annotation of 60,770 full-length cDNAs.</title>
        <authorList>
            <consortium name="The FANTOM Consortium and the RIKEN Genome Exploration Research Group Phase I and II Team"/>
        </authorList>
    </citation>
    <scope>NUCLEOTIDE SEQUENCE</scope>
    <source>
        <strain evidence="2">C57BL/6J</strain>
        <tissue evidence="2">Sympathetic ganglion</tissue>
    </source>
</reference>
<feature type="transmembrane region" description="Helical" evidence="1">
    <location>
        <begin position="20"/>
        <end position="46"/>
    </location>
</feature>
<reference evidence="2" key="4">
    <citation type="journal article" date="2001" name="Nature">
        <title>Functional annotation of a full-length mouse cDNA collection.</title>
        <authorList>
            <consortium name="The RIKEN Genome Exploration Research Group Phase II Team and the FANTOM Consortium"/>
        </authorList>
    </citation>
    <scope>NUCLEOTIDE SEQUENCE</scope>
    <source>
        <strain evidence="2">C57BL/6J</strain>
        <tissue evidence="2">Sympathetic ganglion</tissue>
    </source>
</reference>
<keyword evidence="1" id="KW-0472">Membrane</keyword>
<evidence type="ECO:0000313" key="3">
    <source>
        <dbReference type="MGI" id="MGI:1919929"/>
    </source>
</evidence>
<accession>Q3UF94</accession>
<reference evidence="2" key="8">
    <citation type="journal article" date="2005" name="Science">
        <title>Antisense Transcription in the Mammalian Transcriptome.</title>
        <authorList>
            <consortium name="RIKEN Genome Exploration Research Group and Genome Science Group (Genome Network Project Core Group) and the FANTOM Consortium"/>
        </authorList>
    </citation>
    <scope>NUCLEOTIDE SEQUENCE</scope>
    <source>
        <strain evidence="2">C57BL/6J</strain>
        <tissue evidence="2">Sympathetic ganglion</tissue>
    </source>
</reference>
<evidence type="ECO:0000313" key="2">
    <source>
        <dbReference type="EMBL" id="BAE28667.1"/>
    </source>
</evidence>
<sequence>MIMSVFGIRNGPSLYEATYLGFSLMVFLQEFTVLLAFVNLLFGFVINAQCPSF</sequence>
<keyword evidence="1" id="KW-0812">Transmembrane</keyword>
<reference evidence="2" key="7">
    <citation type="journal article" date="2005" name="Science">
        <title>The Transcriptional Landscape of the Mammalian Genome.</title>
        <authorList>
            <consortium name="The FANTOM Consortium"/>
            <consortium name="Riken Genome Exploration Research Group and Genome Science Group (Genome Network Project Core Group)"/>
        </authorList>
    </citation>
    <scope>NUCLEOTIDE SEQUENCE</scope>
    <source>
        <strain evidence="2">C57BL/6J</strain>
        <tissue evidence="2">Sympathetic ganglion</tissue>
    </source>
</reference>
<evidence type="ECO:0000256" key="1">
    <source>
        <dbReference type="SAM" id="Phobius"/>
    </source>
</evidence>
<protein>
    <submittedName>
        <fullName evidence="2">Uncharacterized protein</fullName>
    </submittedName>
</protein>
<dbReference type="AlphaFoldDB" id="Q3UF94"/>
<organism evidence="2">
    <name type="scientific">Mus musculus</name>
    <name type="common">Mouse</name>
    <dbReference type="NCBI Taxonomy" id="10090"/>
    <lineage>
        <taxon>Eukaryota</taxon>
        <taxon>Metazoa</taxon>
        <taxon>Chordata</taxon>
        <taxon>Craniata</taxon>
        <taxon>Vertebrata</taxon>
        <taxon>Euteleostomi</taxon>
        <taxon>Mammalia</taxon>
        <taxon>Eutheria</taxon>
        <taxon>Euarchontoglires</taxon>
        <taxon>Glires</taxon>
        <taxon>Rodentia</taxon>
        <taxon>Myomorpha</taxon>
        <taxon>Muroidea</taxon>
        <taxon>Muridae</taxon>
        <taxon>Murinae</taxon>
        <taxon>Mus</taxon>
        <taxon>Mus</taxon>
    </lineage>
</organism>
<keyword evidence="1" id="KW-1133">Transmembrane helix</keyword>
<dbReference type="AGR" id="MGI:1919929"/>
<reference evidence="2" key="2">
    <citation type="journal article" date="2000" name="Genome Res.">
        <title>Normalization and subtraction of cap-trapper-selected cDNAs to prepare full-length cDNA libraries for rapid discovery of new genes.</title>
        <authorList>
            <person name="Carninci P."/>
            <person name="Shibata Y."/>
            <person name="Hayatsu N."/>
            <person name="Sugahara Y."/>
            <person name="Shibata K."/>
            <person name="Itoh M."/>
            <person name="Konno H."/>
            <person name="Okazaki Y."/>
            <person name="Muramatsu M."/>
            <person name="Hayashizaki Y."/>
        </authorList>
    </citation>
    <scope>NUCLEOTIDE SEQUENCE</scope>
    <source>
        <strain evidence="2">C57BL/6J</strain>
        <tissue evidence="2">Sympathetic ganglion</tissue>
    </source>
</reference>
<gene>
    <name evidence="3" type="primary">Mir99ahg</name>
    <name evidence="3" type="synonym">2810055G20Rik</name>
</gene>